<dbReference type="Pfam" id="PF00195">
    <property type="entry name" value="Chal_sti_synt_N"/>
    <property type="match status" value="1"/>
</dbReference>
<dbReference type="Pfam" id="PF02797">
    <property type="entry name" value="Chal_sti_synt_C"/>
    <property type="match status" value="1"/>
</dbReference>
<evidence type="ECO:0000259" key="5">
    <source>
        <dbReference type="Pfam" id="PF00195"/>
    </source>
</evidence>
<keyword evidence="3" id="KW-0012">Acyltransferase</keyword>
<dbReference type="Proteomes" id="UP000822688">
    <property type="component" value="Chromosome 8"/>
</dbReference>
<keyword evidence="3" id="KW-0808">Transferase</keyword>
<dbReference type="PIRSF" id="PIRSF000451">
    <property type="entry name" value="PKS_III"/>
    <property type="match status" value="1"/>
</dbReference>
<dbReference type="CDD" id="cd00831">
    <property type="entry name" value="CHS_like"/>
    <property type="match status" value="1"/>
</dbReference>
<evidence type="ECO:0000256" key="3">
    <source>
        <dbReference type="RuleBase" id="RU003633"/>
    </source>
</evidence>
<dbReference type="Gene3D" id="3.40.47.10">
    <property type="match status" value="2"/>
</dbReference>
<evidence type="ECO:0000256" key="4">
    <source>
        <dbReference type="SAM" id="MobiDB-lite"/>
    </source>
</evidence>
<sequence>MAPPTDQFASPGNPDILWTEDQTTSKYPDAPANPSRSCILGLATANPENCYPLKEFGMESVRIFGYGEMPLANTFVDRICKASGIFQKHMACTYDIYETHPSLLQYHANNLGERIEIYEPVAMNIGKMAAEGALSDWGGDRADITHLITYSTTMILSPSLDLRLVKALNLKATVKHYSVSLMGCHSGVNGIRTAAEIAQADPTSRILVVFVEVNSAAAQTLNPENPLLDLSPFLLNMLFGDGAGAVVVGKHPTRKETALFEVHRAQTYLVPDTIKSIGAKLLESGLHTTLEKNVPAIVGQNVGPFVTELLHNTKLSYANVNWAVHPGGKAIVDAVEKNCKLQPEQLGVSRHVLKDYGNMGSTTILFILDKFRNDKKVDKTIHPWTAAVAFGPGVTVEGLLLKFPES</sequence>
<proteinExistence type="inferred from homology"/>
<dbReference type="GO" id="GO:0016747">
    <property type="term" value="F:acyltransferase activity, transferring groups other than amino-acyl groups"/>
    <property type="evidence" value="ECO:0007669"/>
    <property type="project" value="InterPro"/>
</dbReference>
<reference evidence="7" key="1">
    <citation type="submission" date="2020-06" db="EMBL/GenBank/DDBJ databases">
        <title>WGS assembly of Ceratodon purpureus strain R40.</title>
        <authorList>
            <person name="Carey S.B."/>
            <person name="Jenkins J."/>
            <person name="Shu S."/>
            <person name="Lovell J.T."/>
            <person name="Sreedasyam A."/>
            <person name="Maumus F."/>
            <person name="Tiley G.P."/>
            <person name="Fernandez-Pozo N."/>
            <person name="Barry K."/>
            <person name="Chen C."/>
            <person name="Wang M."/>
            <person name="Lipzen A."/>
            <person name="Daum C."/>
            <person name="Saski C.A."/>
            <person name="Payton A.C."/>
            <person name="Mcbreen J.C."/>
            <person name="Conrad R.E."/>
            <person name="Kollar L.M."/>
            <person name="Olsson S."/>
            <person name="Huttunen S."/>
            <person name="Landis J.B."/>
            <person name="Wickett N.J."/>
            <person name="Johnson M.G."/>
            <person name="Rensing S.A."/>
            <person name="Grimwood J."/>
            <person name="Schmutz J."/>
            <person name="Mcdaniel S.F."/>
        </authorList>
    </citation>
    <scope>NUCLEOTIDE SEQUENCE</scope>
    <source>
        <strain evidence="7">R40</strain>
    </source>
</reference>
<dbReference type="InterPro" id="IPR011141">
    <property type="entry name" value="Polyketide_synthase_type-III"/>
</dbReference>
<dbReference type="InterPro" id="IPR012328">
    <property type="entry name" value="Chalcone/stilbene_synt_C"/>
</dbReference>
<feature type="region of interest" description="Disordered" evidence="4">
    <location>
        <begin position="1"/>
        <end position="31"/>
    </location>
</feature>
<dbReference type="PANTHER" id="PTHR11877">
    <property type="entry name" value="HYDROXYMETHYLGLUTARYL-COA SYNTHASE"/>
    <property type="match status" value="1"/>
</dbReference>
<feature type="domain" description="Chalcone/stilbene synthase C-terminal" evidence="6">
    <location>
        <begin position="262"/>
        <end position="402"/>
    </location>
</feature>
<comment type="caution">
    <text evidence="7">The sequence shown here is derived from an EMBL/GenBank/DDBJ whole genome shotgun (WGS) entry which is preliminary data.</text>
</comment>
<evidence type="ECO:0008006" key="9">
    <source>
        <dbReference type="Google" id="ProtNLM"/>
    </source>
</evidence>
<accession>A0A8T0GXY9</accession>
<dbReference type="SUPFAM" id="SSF53901">
    <property type="entry name" value="Thiolase-like"/>
    <property type="match status" value="2"/>
</dbReference>
<dbReference type="InterPro" id="IPR016039">
    <property type="entry name" value="Thiolase-like"/>
</dbReference>
<name>A0A8T0GXY9_CERPU</name>
<evidence type="ECO:0000259" key="6">
    <source>
        <dbReference type="Pfam" id="PF02797"/>
    </source>
</evidence>
<dbReference type="PANTHER" id="PTHR11877:SF80">
    <property type="entry name" value="CHALCONE SYNTHASE 1"/>
    <property type="match status" value="1"/>
</dbReference>
<dbReference type="EMBL" id="CM026429">
    <property type="protein sequence ID" value="KAG0563305.1"/>
    <property type="molecule type" value="Genomic_DNA"/>
</dbReference>
<dbReference type="InterPro" id="IPR001099">
    <property type="entry name" value="Chalcone/stilbene_synt_N"/>
</dbReference>
<dbReference type="FunFam" id="3.40.47.10:FF:000014">
    <property type="entry name" value="Chalcone synthase 1"/>
    <property type="match status" value="1"/>
</dbReference>
<feature type="active site" description="Acyl-thioester intermediate" evidence="2">
    <location>
        <position position="184"/>
    </location>
</feature>
<evidence type="ECO:0000313" key="7">
    <source>
        <dbReference type="EMBL" id="KAG0563305.1"/>
    </source>
</evidence>
<protein>
    <recommendedName>
        <fullName evidence="9">Chalcone synthase</fullName>
    </recommendedName>
</protein>
<evidence type="ECO:0000256" key="1">
    <source>
        <dbReference type="ARBA" id="ARBA00005531"/>
    </source>
</evidence>
<feature type="domain" description="Chalcone/stilbene synthase N-terminal" evidence="5">
    <location>
        <begin position="32"/>
        <end position="252"/>
    </location>
</feature>
<gene>
    <name evidence="7" type="ORF">KC19_8G020200</name>
</gene>
<dbReference type="AlphaFoldDB" id="A0A8T0GXY9"/>
<comment type="similarity">
    <text evidence="1 3">Belongs to the thiolase-like superfamily. Chalcone/stilbene synthases family.</text>
</comment>
<keyword evidence="8" id="KW-1185">Reference proteome</keyword>
<dbReference type="GO" id="GO:0030639">
    <property type="term" value="P:polyketide biosynthetic process"/>
    <property type="evidence" value="ECO:0007669"/>
    <property type="project" value="TreeGrafter"/>
</dbReference>
<organism evidence="7 8">
    <name type="scientific">Ceratodon purpureus</name>
    <name type="common">Fire moss</name>
    <name type="synonym">Dicranum purpureum</name>
    <dbReference type="NCBI Taxonomy" id="3225"/>
    <lineage>
        <taxon>Eukaryota</taxon>
        <taxon>Viridiplantae</taxon>
        <taxon>Streptophyta</taxon>
        <taxon>Embryophyta</taxon>
        <taxon>Bryophyta</taxon>
        <taxon>Bryophytina</taxon>
        <taxon>Bryopsida</taxon>
        <taxon>Dicranidae</taxon>
        <taxon>Pseudoditrichales</taxon>
        <taxon>Ditrichaceae</taxon>
        <taxon>Ceratodon</taxon>
    </lineage>
</organism>
<evidence type="ECO:0000313" key="8">
    <source>
        <dbReference type="Proteomes" id="UP000822688"/>
    </source>
</evidence>
<evidence type="ECO:0000256" key="2">
    <source>
        <dbReference type="PIRSR" id="PIRSR000451-1"/>
    </source>
</evidence>